<name>A0A414X3X2_9BACT</name>
<evidence type="ECO:0000313" key="1">
    <source>
        <dbReference type="EMBL" id="RHH47540.1"/>
    </source>
</evidence>
<organism evidence="1 2">
    <name type="scientific">Phocaeicola plebeius</name>
    <dbReference type="NCBI Taxonomy" id="310297"/>
    <lineage>
        <taxon>Bacteria</taxon>
        <taxon>Pseudomonadati</taxon>
        <taxon>Bacteroidota</taxon>
        <taxon>Bacteroidia</taxon>
        <taxon>Bacteroidales</taxon>
        <taxon>Bacteroidaceae</taxon>
        <taxon>Phocaeicola</taxon>
    </lineage>
</organism>
<dbReference type="AlphaFoldDB" id="A0A414X3X2"/>
<reference evidence="1 2" key="1">
    <citation type="submission" date="2018-08" db="EMBL/GenBank/DDBJ databases">
        <title>A genome reference for cultivated species of the human gut microbiota.</title>
        <authorList>
            <person name="Zou Y."/>
            <person name="Xue W."/>
            <person name="Luo G."/>
        </authorList>
    </citation>
    <scope>NUCLEOTIDE SEQUENCE [LARGE SCALE GENOMIC DNA]</scope>
    <source>
        <strain evidence="1 2">AM17-44</strain>
    </source>
</reference>
<proteinExistence type="predicted"/>
<protein>
    <submittedName>
        <fullName evidence="1">Uncharacterized protein</fullName>
    </submittedName>
</protein>
<sequence>MQKYIIRKTNLFLSRFLFVSTRNVKVFAYFKAKKIAFCKLDITKIPIFASGKQKARYRTQQAFTI</sequence>
<dbReference type="EMBL" id="QRJS01000008">
    <property type="protein sequence ID" value="RHH47540.1"/>
    <property type="molecule type" value="Genomic_DNA"/>
</dbReference>
<gene>
    <name evidence="1" type="ORF">DW204_04975</name>
</gene>
<dbReference type="Proteomes" id="UP000284998">
    <property type="component" value="Unassembled WGS sequence"/>
</dbReference>
<comment type="caution">
    <text evidence="1">The sequence shown here is derived from an EMBL/GenBank/DDBJ whole genome shotgun (WGS) entry which is preliminary data.</text>
</comment>
<accession>A0A414X3X2</accession>
<evidence type="ECO:0000313" key="2">
    <source>
        <dbReference type="Proteomes" id="UP000284998"/>
    </source>
</evidence>